<dbReference type="EMBL" id="MFIZ01000012">
    <property type="protein sequence ID" value="OGG11874.1"/>
    <property type="molecule type" value="Genomic_DNA"/>
</dbReference>
<proteinExistence type="predicted"/>
<name>A0A1F5ZHR6_9BACT</name>
<sequence>MTVEEQYIILENILYELGYDDEKILAFRRTFFERLILRLGKTTLMIFPVTQQAAFFDLLKKSETIPEDINAFFKRNNIFQTTVSLLDKEFTMLLEETKQNILKVVTESQKKIIEEKFNSA</sequence>
<accession>A0A1F5ZHR6</accession>
<dbReference type="AlphaFoldDB" id="A0A1F5ZHR6"/>
<evidence type="ECO:0000313" key="1">
    <source>
        <dbReference type="EMBL" id="OGG11874.1"/>
    </source>
</evidence>
<reference evidence="1 2" key="1">
    <citation type="journal article" date="2016" name="Nat. Commun.">
        <title>Thousands of microbial genomes shed light on interconnected biogeochemical processes in an aquifer system.</title>
        <authorList>
            <person name="Anantharaman K."/>
            <person name="Brown C.T."/>
            <person name="Hug L.A."/>
            <person name="Sharon I."/>
            <person name="Castelle C.J."/>
            <person name="Probst A.J."/>
            <person name="Thomas B.C."/>
            <person name="Singh A."/>
            <person name="Wilkins M.J."/>
            <person name="Karaoz U."/>
            <person name="Brodie E.L."/>
            <person name="Williams K.H."/>
            <person name="Hubbard S.S."/>
            <person name="Banfield J.F."/>
        </authorList>
    </citation>
    <scope>NUCLEOTIDE SEQUENCE [LARGE SCALE GENOMIC DNA]</scope>
</reference>
<gene>
    <name evidence="1" type="ORF">A2Z00_00275</name>
</gene>
<organism evidence="1 2">
    <name type="scientific">Candidatus Gottesmanbacteria bacterium RBG_13_45_10</name>
    <dbReference type="NCBI Taxonomy" id="1798370"/>
    <lineage>
        <taxon>Bacteria</taxon>
        <taxon>Candidatus Gottesmaniibacteriota</taxon>
    </lineage>
</organism>
<dbReference type="STRING" id="1798370.A2Z00_00275"/>
<evidence type="ECO:0000313" key="2">
    <source>
        <dbReference type="Proteomes" id="UP000177268"/>
    </source>
</evidence>
<protein>
    <submittedName>
        <fullName evidence="1">Uncharacterized protein</fullName>
    </submittedName>
</protein>
<dbReference type="Proteomes" id="UP000177268">
    <property type="component" value="Unassembled WGS sequence"/>
</dbReference>
<comment type="caution">
    <text evidence="1">The sequence shown here is derived from an EMBL/GenBank/DDBJ whole genome shotgun (WGS) entry which is preliminary data.</text>
</comment>